<evidence type="ECO:0000313" key="3">
    <source>
        <dbReference type="Proteomes" id="UP000186705"/>
    </source>
</evidence>
<dbReference type="AlphaFoldDB" id="A0A1U7NP84"/>
<feature type="domain" description="N-acetyltransferase" evidence="1">
    <location>
        <begin position="1"/>
        <end position="143"/>
    </location>
</feature>
<dbReference type="EMBL" id="MPKA01000053">
    <property type="protein sequence ID" value="OLU47267.1"/>
    <property type="molecule type" value="Genomic_DNA"/>
</dbReference>
<evidence type="ECO:0000259" key="1">
    <source>
        <dbReference type="PROSITE" id="PS51186"/>
    </source>
</evidence>
<dbReference type="Gene3D" id="3.40.630.30">
    <property type="match status" value="1"/>
</dbReference>
<sequence length="143" mass="17069">MEGDILWEDAMEYALDCPWKAGRHLGEKMKHHEIKGWERVFVAYEEGYLYGFLYFAKKDCLPSLKYSPYVRYLFIDERKRGNRYGKRLIDSAEKYAADLGFERIYLTSDHVGLYEKYGFHPIDSFRAPWDPSTIETVYERNLL</sequence>
<dbReference type="Proteomes" id="UP000186705">
    <property type="component" value="Unassembled WGS sequence"/>
</dbReference>
<name>A0A1U7NP84_9FIRM</name>
<dbReference type="SUPFAM" id="SSF55729">
    <property type="entry name" value="Acyl-CoA N-acyltransferases (Nat)"/>
    <property type="match status" value="1"/>
</dbReference>
<dbReference type="GO" id="GO:0016747">
    <property type="term" value="F:acyltransferase activity, transferring groups other than amino-acyl groups"/>
    <property type="evidence" value="ECO:0007669"/>
    <property type="project" value="InterPro"/>
</dbReference>
<evidence type="ECO:0000313" key="2">
    <source>
        <dbReference type="EMBL" id="OLU47267.1"/>
    </source>
</evidence>
<protein>
    <recommendedName>
        <fullName evidence="1">N-acetyltransferase domain-containing protein</fullName>
    </recommendedName>
</protein>
<keyword evidence="3" id="KW-1185">Reference proteome</keyword>
<accession>A0A1U7NP84</accession>
<dbReference type="Pfam" id="PF00583">
    <property type="entry name" value="Acetyltransf_1"/>
    <property type="match status" value="1"/>
</dbReference>
<dbReference type="PROSITE" id="PS51186">
    <property type="entry name" value="GNAT"/>
    <property type="match status" value="1"/>
</dbReference>
<dbReference type="STRING" id="1862672.BO225_03310"/>
<comment type="caution">
    <text evidence="2">The sequence shown here is derived from an EMBL/GenBank/DDBJ whole genome shotgun (WGS) entry which is preliminary data.</text>
</comment>
<dbReference type="CDD" id="cd04301">
    <property type="entry name" value="NAT_SF"/>
    <property type="match status" value="1"/>
</dbReference>
<gene>
    <name evidence="2" type="ORF">BO225_03310</name>
</gene>
<reference evidence="2 3" key="1">
    <citation type="submission" date="2016-11" db="EMBL/GenBank/DDBJ databases">
        <title>Description of two novel members of the family Erysipelotrichaceae: Ileibacterium lipovorans gen. nov., sp. nov. and Dubosiella newyorkensis, gen. nov., sp. nov.</title>
        <authorList>
            <person name="Cox L.M."/>
            <person name="Sohn J."/>
            <person name="Tyrrell K.L."/>
            <person name="Citron D.M."/>
            <person name="Lawson P.A."/>
            <person name="Patel N.B."/>
            <person name="Iizumi T."/>
            <person name="Perez-Perez G.I."/>
            <person name="Goldstein E.J."/>
            <person name="Blaser M.J."/>
        </authorList>
    </citation>
    <scope>NUCLEOTIDE SEQUENCE [LARGE SCALE GENOMIC DNA]</scope>
    <source>
        <strain evidence="2 3">NYU-BL-A4</strain>
    </source>
</reference>
<dbReference type="InterPro" id="IPR000182">
    <property type="entry name" value="GNAT_dom"/>
</dbReference>
<organism evidence="2 3">
    <name type="scientific">Dubosiella newyorkensis</name>
    <dbReference type="NCBI Taxonomy" id="1862672"/>
    <lineage>
        <taxon>Bacteria</taxon>
        <taxon>Bacillati</taxon>
        <taxon>Bacillota</taxon>
        <taxon>Erysipelotrichia</taxon>
        <taxon>Erysipelotrichales</taxon>
        <taxon>Erysipelotrichaceae</taxon>
        <taxon>Dubosiella</taxon>
    </lineage>
</organism>
<dbReference type="InterPro" id="IPR016181">
    <property type="entry name" value="Acyl_CoA_acyltransferase"/>
</dbReference>
<proteinExistence type="predicted"/>